<keyword evidence="1" id="KW-0328">Glycosyltransferase</keyword>
<name>A0A1X1CX80_9GAMM</name>
<evidence type="ECO:0000313" key="1">
    <source>
        <dbReference type="EMBL" id="ORM68986.1"/>
    </source>
</evidence>
<dbReference type="SUPFAM" id="SSF53448">
    <property type="entry name" value="Nucleotide-diphospho-sugar transferases"/>
    <property type="match status" value="1"/>
</dbReference>
<dbReference type="STRING" id="1076551.HA48_19900"/>
<evidence type="ECO:0000313" key="2">
    <source>
        <dbReference type="Proteomes" id="UP000193104"/>
    </source>
</evidence>
<dbReference type="AlphaFoldDB" id="A0A1X1CX80"/>
<reference evidence="1 2" key="1">
    <citation type="journal article" date="2017" name="Antonie Van Leeuwenhoek">
        <title>Phylogenomic resolution of the bacterial genus Pantoea and its relationship with Erwinia and Tatumella.</title>
        <authorList>
            <person name="Palmer M."/>
            <person name="Steenkamp E.T."/>
            <person name="Coetzee M.P."/>
            <person name="Chan W.Y."/>
            <person name="van Zyl E."/>
            <person name="De Maayer P."/>
            <person name="Coutinho T.A."/>
            <person name="Blom J."/>
            <person name="Smits T.H."/>
            <person name="Duffy B."/>
            <person name="Venter S.N."/>
        </authorList>
    </citation>
    <scope>NUCLEOTIDE SEQUENCE [LARGE SCALE GENOMIC DNA]</scope>
    <source>
        <strain evidence="1 2">LMG 26277</strain>
    </source>
</reference>
<dbReference type="Proteomes" id="UP000193104">
    <property type="component" value="Unassembled WGS sequence"/>
</dbReference>
<protein>
    <submittedName>
        <fullName evidence="1">Mannosyltransferase</fullName>
    </submittedName>
</protein>
<dbReference type="GO" id="GO:0016757">
    <property type="term" value="F:glycosyltransferase activity"/>
    <property type="evidence" value="ECO:0007669"/>
    <property type="project" value="UniProtKB-KW"/>
</dbReference>
<sequence length="339" mass="39338">MNIKYLRPARMLWQHWKKIAFTSQTFLQKKQHSALCAPEYDPSEEDNIVLLSGQKALPDIPKIVWLYWDNEYLPTSLRLNIQKIRCDNPDHKVHLLNRATVTEVLPDLVFSSTQLSAQQKSEVIRLELLLRFGGIAIDCSTLLFEDLSWVHRIHHERNMDVIGYYCENATLNYLAPVMENWFIAAAPNNPFIREWQKQYAPIKHLGANNYFSELSKRDDFALLMQKMPEPQQQLGSLAQQAAMREYRRVNLYLRKGEANAWYYQRLNNWKSEAFAHAILFQQRPVTPPPVIKLGGNEQLHLDFNLRLGHYNRSSLLGVMMQPLAALRAPLGSSVNKARA</sequence>
<keyword evidence="2" id="KW-1185">Reference proteome</keyword>
<accession>A0A1X1CX80</accession>
<organism evidence="1 2">
    <name type="scientific">Pantoea wallisii</name>
    <dbReference type="NCBI Taxonomy" id="1076551"/>
    <lineage>
        <taxon>Bacteria</taxon>
        <taxon>Pseudomonadati</taxon>
        <taxon>Pseudomonadota</taxon>
        <taxon>Gammaproteobacteria</taxon>
        <taxon>Enterobacterales</taxon>
        <taxon>Erwiniaceae</taxon>
        <taxon>Pantoea</taxon>
    </lineage>
</organism>
<gene>
    <name evidence="1" type="ORF">HA48_19900</name>
</gene>
<proteinExistence type="predicted"/>
<keyword evidence="1" id="KW-0808">Transferase</keyword>
<dbReference type="InterPro" id="IPR029044">
    <property type="entry name" value="Nucleotide-diphossugar_trans"/>
</dbReference>
<comment type="caution">
    <text evidence="1">The sequence shown here is derived from an EMBL/GenBank/DDBJ whole genome shotgun (WGS) entry which is preliminary data.</text>
</comment>
<dbReference type="EMBL" id="MLFS01000081">
    <property type="protein sequence ID" value="ORM68986.1"/>
    <property type="molecule type" value="Genomic_DNA"/>
</dbReference>
<dbReference type="InterPro" id="IPR008441">
    <property type="entry name" value="AfumC-like_glycosyl_Trfase"/>
</dbReference>
<dbReference type="Gene3D" id="3.90.550.20">
    <property type="match status" value="1"/>
</dbReference>
<dbReference type="OrthoDB" id="9802881at2"/>
<dbReference type="Pfam" id="PF05704">
    <property type="entry name" value="Caps_synth"/>
    <property type="match status" value="1"/>
</dbReference>